<feature type="compositionally biased region" description="Basic and acidic residues" evidence="1">
    <location>
        <begin position="1"/>
        <end position="10"/>
    </location>
</feature>
<accession>A0A8J2QM46</accession>
<feature type="region of interest" description="Disordered" evidence="1">
    <location>
        <begin position="1"/>
        <end position="33"/>
    </location>
</feature>
<name>A0A8J2QM46_9NEOP</name>
<comment type="caution">
    <text evidence="2">The sequence shown here is derived from an EMBL/GenBank/DDBJ whole genome shotgun (WGS) entry which is preliminary data.</text>
</comment>
<dbReference type="Proteomes" id="UP000789524">
    <property type="component" value="Unassembled WGS sequence"/>
</dbReference>
<dbReference type="EMBL" id="CAKASE010000053">
    <property type="protein sequence ID" value="CAG9565406.1"/>
    <property type="molecule type" value="Genomic_DNA"/>
</dbReference>
<reference evidence="2" key="1">
    <citation type="submission" date="2021-09" db="EMBL/GenBank/DDBJ databases">
        <authorList>
            <person name="Martin H S."/>
        </authorList>
    </citation>
    <scope>NUCLEOTIDE SEQUENCE</scope>
</reference>
<protein>
    <submittedName>
        <fullName evidence="2">(African queen) hypothetical protein</fullName>
    </submittedName>
</protein>
<organism evidence="2 3">
    <name type="scientific">Danaus chrysippus</name>
    <name type="common">African queen</name>
    <dbReference type="NCBI Taxonomy" id="151541"/>
    <lineage>
        <taxon>Eukaryota</taxon>
        <taxon>Metazoa</taxon>
        <taxon>Ecdysozoa</taxon>
        <taxon>Arthropoda</taxon>
        <taxon>Hexapoda</taxon>
        <taxon>Insecta</taxon>
        <taxon>Pterygota</taxon>
        <taxon>Neoptera</taxon>
        <taxon>Endopterygota</taxon>
        <taxon>Lepidoptera</taxon>
        <taxon>Glossata</taxon>
        <taxon>Ditrysia</taxon>
        <taxon>Papilionoidea</taxon>
        <taxon>Nymphalidae</taxon>
        <taxon>Danainae</taxon>
        <taxon>Danaini</taxon>
        <taxon>Danaina</taxon>
        <taxon>Danaus</taxon>
        <taxon>Anosia</taxon>
    </lineage>
</organism>
<evidence type="ECO:0000256" key="1">
    <source>
        <dbReference type="SAM" id="MobiDB-lite"/>
    </source>
</evidence>
<evidence type="ECO:0000313" key="3">
    <source>
        <dbReference type="Proteomes" id="UP000789524"/>
    </source>
</evidence>
<gene>
    <name evidence="2" type="ORF">DCHRY22_LOCUS6253</name>
</gene>
<dbReference type="AlphaFoldDB" id="A0A8J2QM46"/>
<evidence type="ECO:0000313" key="2">
    <source>
        <dbReference type="EMBL" id="CAG9565406.1"/>
    </source>
</evidence>
<proteinExistence type="predicted"/>
<sequence length="87" mass="9590">MRASKERSEVQGHPGPRSNSWIDRGSPSPWRPAAMTWGGARWWGEGGEVGKARRRLHRASGLHTAVISVQATVARRSFDSARGLPMQ</sequence>
<keyword evidence="3" id="KW-1185">Reference proteome</keyword>